<dbReference type="AlphaFoldDB" id="A0A532UUW5"/>
<comment type="subunit">
    <text evidence="14">Forms a complex with SecD. Part of the essential Sec protein translocation apparatus which comprises SecA, SecYEG and auxiliary proteins SecDF. Other proteins may also be involved.</text>
</comment>
<dbReference type="PRINTS" id="PR01755">
    <property type="entry name" value="SECFTRNLCASE"/>
</dbReference>
<evidence type="ECO:0000256" key="10">
    <source>
        <dbReference type="ARBA" id="ARBA00059018"/>
    </source>
</evidence>
<proteinExistence type="inferred from homology"/>
<sequence length="306" mass="33520">MEWFKDSNINFQQVRRPAMMLSALTIAAGILVIILQGGLNYSIDFLGGTAIQLRFEKPVSEGEIRAALTQIDMNDSEVLRIAALGEDPEILIRTKKSEISEASVENIKAAIRTNLPDNPFEVRAIDAVGPKMGSELRTQALLATLIALGGILIYISIRFEFIFALAAVLAIFHDVVITIGLFSILGKEISLAIIAAFLTIVGYSLNDTIVVFDRVRENLKRMRAKGLEEVINTSINQTLSRTIVTGVTTLLALVVLYIFGGSVIRDFTLAIIVGVVIGTYSSIYIASPILIEWGARAEKLQKRKPK</sequence>
<feature type="transmembrane region" description="Helical" evidence="14">
    <location>
        <begin position="136"/>
        <end position="155"/>
    </location>
</feature>
<dbReference type="NCBIfam" id="TIGR00916">
    <property type="entry name" value="2A0604s01"/>
    <property type="match status" value="1"/>
</dbReference>
<keyword evidence="8 14" id="KW-0811">Translocation</keyword>
<dbReference type="InterPro" id="IPR055344">
    <property type="entry name" value="SecD_SecF_C_bact"/>
</dbReference>
<feature type="transmembrane region" description="Helical" evidence="14">
    <location>
        <begin position="21"/>
        <end position="39"/>
    </location>
</feature>
<feature type="domain" description="SSD" evidence="15">
    <location>
        <begin position="157"/>
        <end position="292"/>
    </location>
</feature>
<comment type="similarity">
    <text evidence="11">In the C-terminal section; belongs to the SecD/SecF family. SecF subfamily.</text>
</comment>
<feature type="transmembrane region" description="Helical" evidence="14">
    <location>
        <begin position="162"/>
        <end position="185"/>
    </location>
</feature>
<dbReference type="InterPro" id="IPR005665">
    <property type="entry name" value="SecF_bac"/>
</dbReference>
<evidence type="ECO:0000256" key="6">
    <source>
        <dbReference type="ARBA" id="ARBA00022927"/>
    </source>
</evidence>
<keyword evidence="6 14" id="KW-0653">Protein transport</keyword>
<dbReference type="GO" id="GO:0043952">
    <property type="term" value="P:protein transport by the Sec complex"/>
    <property type="evidence" value="ECO:0007669"/>
    <property type="project" value="UniProtKB-UniRule"/>
</dbReference>
<dbReference type="InterPro" id="IPR000731">
    <property type="entry name" value="SSD"/>
</dbReference>
<dbReference type="PANTHER" id="PTHR30081:SF8">
    <property type="entry name" value="PROTEIN TRANSLOCASE SUBUNIT SECF"/>
    <property type="match status" value="1"/>
</dbReference>
<dbReference type="NCBIfam" id="TIGR00966">
    <property type="entry name" value="transloc_SecF"/>
    <property type="match status" value="1"/>
</dbReference>
<evidence type="ECO:0000256" key="2">
    <source>
        <dbReference type="ARBA" id="ARBA00022448"/>
    </source>
</evidence>
<accession>A0A532UUW5</accession>
<dbReference type="PANTHER" id="PTHR30081">
    <property type="entry name" value="PROTEIN-EXPORT MEMBRANE PROTEIN SEC"/>
    <property type="match status" value="1"/>
</dbReference>
<dbReference type="InterPro" id="IPR022813">
    <property type="entry name" value="SecD/SecF_arch_bac"/>
</dbReference>
<comment type="subunit">
    <text evidence="13">Part of the essential Sec protein translocation apparatus which comprises SecA, SecYEG and auxiliary proteins SecDF-YajC and YidC.</text>
</comment>
<evidence type="ECO:0000256" key="12">
    <source>
        <dbReference type="ARBA" id="ARBA00061053"/>
    </source>
</evidence>
<evidence type="ECO:0000259" key="15">
    <source>
        <dbReference type="PROSITE" id="PS50156"/>
    </source>
</evidence>
<evidence type="ECO:0000256" key="11">
    <source>
        <dbReference type="ARBA" id="ARBA00060856"/>
    </source>
</evidence>
<dbReference type="EMBL" id="NJBN01000009">
    <property type="protein sequence ID" value="TKJ38557.1"/>
    <property type="molecule type" value="Genomic_DNA"/>
</dbReference>
<feature type="transmembrane region" description="Helical" evidence="14">
    <location>
        <begin position="270"/>
        <end position="295"/>
    </location>
</feature>
<evidence type="ECO:0000313" key="17">
    <source>
        <dbReference type="Proteomes" id="UP000319619"/>
    </source>
</evidence>
<evidence type="ECO:0000256" key="13">
    <source>
        <dbReference type="ARBA" id="ARBA00065973"/>
    </source>
</evidence>
<dbReference type="InterPro" id="IPR022646">
    <property type="entry name" value="SecD/SecF_CS"/>
</dbReference>
<dbReference type="Proteomes" id="UP000319619">
    <property type="component" value="Unassembled WGS sequence"/>
</dbReference>
<dbReference type="Pfam" id="PF07549">
    <property type="entry name" value="Sec_GG"/>
    <property type="match status" value="1"/>
</dbReference>
<evidence type="ECO:0000256" key="14">
    <source>
        <dbReference type="HAMAP-Rule" id="MF_01464"/>
    </source>
</evidence>
<evidence type="ECO:0000313" key="16">
    <source>
        <dbReference type="EMBL" id="TKJ38557.1"/>
    </source>
</evidence>
<reference evidence="16 17" key="1">
    <citation type="submission" date="2017-06" db="EMBL/GenBank/DDBJ databases">
        <title>Novel microbial phyla capable of carbon fixation and sulfur reduction in deep-sea sediments.</title>
        <authorList>
            <person name="Huang J."/>
            <person name="Baker B."/>
            <person name="Wang Y."/>
        </authorList>
    </citation>
    <scope>NUCLEOTIDE SEQUENCE [LARGE SCALE GENOMIC DNA]</scope>
    <source>
        <strain evidence="16">B3_LCP</strain>
    </source>
</reference>
<feature type="transmembrane region" description="Helical" evidence="14">
    <location>
        <begin position="243"/>
        <end position="264"/>
    </location>
</feature>
<keyword evidence="2 14" id="KW-0813">Transport</keyword>
<gene>
    <name evidence="14 16" type="primary">secF</name>
    <name evidence="16" type="ORF">CEE37_12390</name>
</gene>
<evidence type="ECO:0000256" key="8">
    <source>
        <dbReference type="ARBA" id="ARBA00023010"/>
    </source>
</evidence>
<dbReference type="Gene3D" id="1.20.1640.10">
    <property type="entry name" value="Multidrug efflux transporter AcrB transmembrane domain"/>
    <property type="match status" value="1"/>
</dbReference>
<keyword evidence="5 14" id="KW-0812">Transmembrane</keyword>
<dbReference type="GO" id="GO:0065002">
    <property type="term" value="P:intracellular protein transmembrane transport"/>
    <property type="evidence" value="ECO:0007669"/>
    <property type="project" value="UniProtKB-UniRule"/>
</dbReference>
<comment type="caution">
    <text evidence="16">The sequence shown here is derived from an EMBL/GenBank/DDBJ whole genome shotgun (WGS) entry which is preliminary data.</text>
</comment>
<keyword evidence="9 14" id="KW-0472">Membrane</keyword>
<dbReference type="GO" id="GO:0005886">
    <property type="term" value="C:plasma membrane"/>
    <property type="evidence" value="ECO:0007669"/>
    <property type="project" value="UniProtKB-SubCell"/>
</dbReference>
<keyword evidence="3 14" id="KW-1003">Cell membrane</keyword>
<comment type="function">
    <text evidence="10 14">Part of the Sec protein translocase complex. Interacts with the SecYEG preprotein conducting channel. SecDF uses the proton motive force (PMF) to complete protein translocation after the ATP-dependent function of SecA.</text>
</comment>
<name>A0A532UUW5_UNCL8</name>
<feature type="transmembrane region" description="Helical" evidence="14">
    <location>
        <begin position="191"/>
        <end position="212"/>
    </location>
</feature>
<dbReference type="InterPro" id="IPR022645">
    <property type="entry name" value="SecD/SecF_bac"/>
</dbReference>
<keyword evidence="7 14" id="KW-1133">Transmembrane helix</keyword>
<dbReference type="SUPFAM" id="SSF82866">
    <property type="entry name" value="Multidrug efflux transporter AcrB transmembrane domain"/>
    <property type="match status" value="1"/>
</dbReference>
<dbReference type="PROSITE" id="PS50156">
    <property type="entry name" value="SSD"/>
    <property type="match status" value="1"/>
</dbReference>
<dbReference type="FunFam" id="1.20.1640.10:FF:000024">
    <property type="entry name" value="Multifunctional fusion protein"/>
    <property type="match status" value="1"/>
</dbReference>
<protein>
    <recommendedName>
        <fullName evidence="14">Protein-export membrane protein SecF</fullName>
    </recommendedName>
</protein>
<comment type="similarity">
    <text evidence="14">Belongs to the SecD/SecF family. SecF subfamily.</text>
</comment>
<keyword evidence="4" id="KW-0997">Cell inner membrane</keyword>
<evidence type="ECO:0000256" key="9">
    <source>
        <dbReference type="ARBA" id="ARBA00023136"/>
    </source>
</evidence>
<dbReference type="GO" id="GO:0015450">
    <property type="term" value="F:protein-transporting ATPase activity"/>
    <property type="evidence" value="ECO:0007669"/>
    <property type="project" value="InterPro"/>
</dbReference>
<evidence type="ECO:0000256" key="5">
    <source>
        <dbReference type="ARBA" id="ARBA00022692"/>
    </source>
</evidence>
<comment type="similarity">
    <text evidence="12">In the N-terminal section; belongs to the SecD/SecF family. SecD subfamily.</text>
</comment>
<dbReference type="InterPro" id="IPR048634">
    <property type="entry name" value="SecD_SecF_C"/>
</dbReference>
<organism evidence="16 17">
    <name type="scientific">candidate division LCP-89 bacterium B3_LCP</name>
    <dbReference type="NCBI Taxonomy" id="2012998"/>
    <lineage>
        <taxon>Bacteria</taxon>
        <taxon>Pseudomonadati</taxon>
        <taxon>Bacteria division LCP-89</taxon>
    </lineage>
</organism>
<dbReference type="HAMAP" id="MF_01464_B">
    <property type="entry name" value="SecF_B"/>
    <property type="match status" value="1"/>
</dbReference>
<comment type="subcellular location">
    <subcellularLocation>
        <location evidence="1 14">Cell membrane</location>
        <topology evidence="1 14">Multi-pass membrane protein</topology>
    </subcellularLocation>
</comment>
<dbReference type="GO" id="GO:0006605">
    <property type="term" value="P:protein targeting"/>
    <property type="evidence" value="ECO:0007669"/>
    <property type="project" value="UniProtKB-UniRule"/>
</dbReference>
<evidence type="ECO:0000256" key="3">
    <source>
        <dbReference type="ARBA" id="ARBA00022475"/>
    </source>
</evidence>
<evidence type="ECO:0000256" key="1">
    <source>
        <dbReference type="ARBA" id="ARBA00004651"/>
    </source>
</evidence>
<evidence type="ECO:0000256" key="7">
    <source>
        <dbReference type="ARBA" id="ARBA00022989"/>
    </source>
</evidence>
<evidence type="ECO:0000256" key="4">
    <source>
        <dbReference type="ARBA" id="ARBA00022519"/>
    </source>
</evidence>
<dbReference type="Pfam" id="PF02355">
    <property type="entry name" value="SecD_SecF_C"/>
    <property type="match status" value="1"/>
</dbReference>